<dbReference type="InterPro" id="IPR050706">
    <property type="entry name" value="Cyclic-di-GMP_PDE-like"/>
</dbReference>
<dbReference type="InterPro" id="IPR001633">
    <property type="entry name" value="EAL_dom"/>
</dbReference>
<protein>
    <submittedName>
        <fullName evidence="3">Diguanylate cyclase (GGDEF) domain-containing protein</fullName>
    </submittedName>
</protein>
<dbReference type="SMART" id="SM00052">
    <property type="entry name" value="EAL"/>
    <property type="match status" value="1"/>
</dbReference>
<dbReference type="PANTHER" id="PTHR33121:SF70">
    <property type="entry name" value="SIGNALING PROTEIN YKOW"/>
    <property type="match status" value="1"/>
</dbReference>
<gene>
    <name evidence="3" type="ORF">SAMN02982927_02254</name>
</gene>
<dbReference type="CDD" id="cd01948">
    <property type="entry name" value="EAL"/>
    <property type="match status" value="1"/>
</dbReference>
<dbReference type="OrthoDB" id="2624050at2"/>
<dbReference type="SUPFAM" id="SSF55073">
    <property type="entry name" value="Nucleotide cyclase"/>
    <property type="match status" value="1"/>
</dbReference>
<dbReference type="PROSITE" id="PS50887">
    <property type="entry name" value="GGDEF"/>
    <property type="match status" value="1"/>
</dbReference>
<reference evidence="4" key="1">
    <citation type="submission" date="2016-10" db="EMBL/GenBank/DDBJ databases">
        <authorList>
            <person name="Varghese N."/>
            <person name="Submissions S."/>
        </authorList>
    </citation>
    <scope>NUCLEOTIDE SEQUENCE [LARGE SCALE GENOMIC DNA]</scope>
    <source>
        <strain evidence="4">ATCC 700379</strain>
    </source>
</reference>
<dbReference type="InterPro" id="IPR000160">
    <property type="entry name" value="GGDEF_dom"/>
</dbReference>
<dbReference type="SUPFAM" id="SSF141868">
    <property type="entry name" value="EAL domain-like"/>
    <property type="match status" value="1"/>
</dbReference>
<dbReference type="SMART" id="SM00267">
    <property type="entry name" value="GGDEF"/>
    <property type="match status" value="1"/>
</dbReference>
<dbReference type="Gene3D" id="3.20.20.450">
    <property type="entry name" value="EAL domain"/>
    <property type="match status" value="1"/>
</dbReference>
<dbReference type="Gene3D" id="3.30.70.270">
    <property type="match status" value="1"/>
</dbReference>
<dbReference type="FunFam" id="3.20.20.450:FF:000001">
    <property type="entry name" value="Cyclic di-GMP phosphodiesterase yahA"/>
    <property type="match status" value="1"/>
</dbReference>
<dbReference type="CDD" id="cd01949">
    <property type="entry name" value="GGDEF"/>
    <property type="match status" value="1"/>
</dbReference>
<feature type="domain" description="GGDEF" evidence="2">
    <location>
        <begin position="223"/>
        <end position="357"/>
    </location>
</feature>
<dbReference type="InterPro" id="IPR029787">
    <property type="entry name" value="Nucleotide_cyclase"/>
</dbReference>
<dbReference type="Pfam" id="PF00563">
    <property type="entry name" value="EAL"/>
    <property type="match status" value="1"/>
</dbReference>
<dbReference type="InterPro" id="IPR043128">
    <property type="entry name" value="Rev_trsase/Diguanyl_cyclase"/>
</dbReference>
<organism evidence="3 4">
    <name type="scientific">Sporolactobacillus nakayamae</name>
    <dbReference type="NCBI Taxonomy" id="269670"/>
    <lineage>
        <taxon>Bacteria</taxon>
        <taxon>Bacillati</taxon>
        <taxon>Bacillota</taxon>
        <taxon>Bacilli</taxon>
        <taxon>Bacillales</taxon>
        <taxon>Sporolactobacillaceae</taxon>
        <taxon>Sporolactobacillus</taxon>
    </lineage>
</organism>
<dbReference type="Pfam" id="PF00990">
    <property type="entry name" value="GGDEF"/>
    <property type="match status" value="1"/>
</dbReference>
<dbReference type="NCBIfam" id="TIGR00254">
    <property type="entry name" value="GGDEF"/>
    <property type="match status" value="1"/>
</dbReference>
<accession>A0A1I2TCS4</accession>
<sequence>MGEQLNREKWLAEVKKQAADLSISDHLVKQRISLTQIHMLDLQLVRWMRPFMLHDFAHVAQQMSQSVSDLFKIQSMVLSEKTKEDLTRMYITQARSVFSGIIDQHFLTICRDQAAFFFDHHLSLTNQAALNHLYQRRLMDVIIKAVNYSEQALTISDALGKVLNLNYQLVMDSYQQMEKAYEIQKAEEIRFKAFHDVLTGLPNNLVAEETIVDLIKTCQISKQSFSLLKINIDRLKIINEIFGRSIGNELLISLSGRVNQTLNGMNAELFRISSDEFMIICKNCLNKRGLIHIAEKLVHTTEKPHTIEGKEIYATFSIGISEYPYDGSSSVQILASAEAALREAKKSNKESYFFYNNALHQQLLMKVSTENELQTALYNHQFVLFYQPQVNACNGTLIGVEALIRWKHPKRGIVPPSGFISVAEETGMIREIGWWVLKEACQRMKSWQDQGAPRVPVSVNLSFNQFHDDSLVKRVCHALEVSGLCPEYLELEITESTMAEDLERSIKILNEIRALGVGVSLDDFGTGYSSLSYLKSLPINQLKIDRSFVLDIARSNRDQAIVTAIVSMAEQLWIDVIVEGIETKEQLLAIESCRCRAIQGYYYSRPLAEEDFSENYLA</sequence>
<evidence type="ECO:0000259" key="2">
    <source>
        <dbReference type="PROSITE" id="PS50887"/>
    </source>
</evidence>
<proteinExistence type="predicted"/>
<name>A0A1I2TCS4_9BACL</name>
<evidence type="ECO:0000259" key="1">
    <source>
        <dbReference type="PROSITE" id="PS50883"/>
    </source>
</evidence>
<evidence type="ECO:0000313" key="3">
    <source>
        <dbReference type="EMBL" id="SFG62814.1"/>
    </source>
</evidence>
<dbReference type="GO" id="GO:0071111">
    <property type="term" value="F:cyclic-guanylate-specific phosphodiesterase activity"/>
    <property type="evidence" value="ECO:0007669"/>
    <property type="project" value="InterPro"/>
</dbReference>
<feature type="domain" description="EAL" evidence="1">
    <location>
        <begin position="366"/>
        <end position="618"/>
    </location>
</feature>
<keyword evidence="4" id="KW-1185">Reference proteome</keyword>
<dbReference type="STRING" id="269670.SAMN02982927_02254"/>
<dbReference type="AlphaFoldDB" id="A0A1I2TCS4"/>
<dbReference type="PANTHER" id="PTHR33121">
    <property type="entry name" value="CYCLIC DI-GMP PHOSPHODIESTERASE PDEF"/>
    <property type="match status" value="1"/>
</dbReference>
<evidence type="ECO:0000313" key="4">
    <source>
        <dbReference type="Proteomes" id="UP000198752"/>
    </source>
</evidence>
<dbReference type="InterPro" id="IPR035919">
    <property type="entry name" value="EAL_sf"/>
</dbReference>
<dbReference type="RefSeq" id="WP_093673003.1">
    <property type="nucleotide sequence ID" value="NZ_FOOY01000015.1"/>
</dbReference>
<dbReference type="Proteomes" id="UP000198752">
    <property type="component" value="Unassembled WGS sequence"/>
</dbReference>
<dbReference type="EMBL" id="FOOY01000015">
    <property type="protein sequence ID" value="SFG62814.1"/>
    <property type="molecule type" value="Genomic_DNA"/>
</dbReference>
<dbReference type="PROSITE" id="PS50883">
    <property type="entry name" value="EAL"/>
    <property type="match status" value="1"/>
</dbReference>